<protein>
    <submittedName>
        <fullName evidence="1">Protein turtle isoform x3</fullName>
    </submittedName>
</protein>
<proteinExistence type="predicted"/>
<dbReference type="AlphaFoldDB" id="A0A170VGM8"/>
<name>A0A170VGM8_TRIIF</name>
<accession>A0A170VGM8</accession>
<evidence type="ECO:0000313" key="1">
    <source>
        <dbReference type="EMBL" id="JAR96638.1"/>
    </source>
</evidence>
<reference evidence="1" key="2">
    <citation type="journal article" date="2017" name="J. Med. Entomol.">
        <title>Transcriptome Analysis of the Triatoma infestans (Hemiptera: Reduviidae) Integument.</title>
        <authorList>
            <person name="Calderon-Fernandez G.M."/>
            <person name="Moriconi D.E."/>
            <person name="Dulbecco A.B."/>
            <person name="Juarez M.P."/>
        </authorList>
    </citation>
    <scope>NUCLEOTIDE SEQUENCE</scope>
    <source>
        <strain evidence="1">Int1</strain>
        <tissue evidence="1">Integument</tissue>
    </source>
</reference>
<dbReference type="EMBL" id="GEMB01006711">
    <property type="protein sequence ID" value="JAR96638.1"/>
    <property type="molecule type" value="Transcribed_RNA"/>
</dbReference>
<sequence length="42" mass="4951">MEWAPGCRTYHRHLGRVGRSSTVLVDFSSRTMLVPYVLQWEK</sequence>
<organism evidence="1">
    <name type="scientific">Triatoma infestans</name>
    <name type="common">Assassin bug</name>
    <dbReference type="NCBI Taxonomy" id="30076"/>
    <lineage>
        <taxon>Eukaryota</taxon>
        <taxon>Metazoa</taxon>
        <taxon>Ecdysozoa</taxon>
        <taxon>Arthropoda</taxon>
        <taxon>Hexapoda</taxon>
        <taxon>Insecta</taxon>
        <taxon>Pterygota</taxon>
        <taxon>Neoptera</taxon>
        <taxon>Paraneoptera</taxon>
        <taxon>Hemiptera</taxon>
        <taxon>Heteroptera</taxon>
        <taxon>Panheteroptera</taxon>
        <taxon>Cimicomorpha</taxon>
        <taxon>Reduviidae</taxon>
        <taxon>Triatominae</taxon>
        <taxon>Triatoma</taxon>
    </lineage>
</organism>
<reference evidence="1" key="1">
    <citation type="submission" date="2016-04" db="EMBL/GenBank/DDBJ databases">
        <authorList>
            <person name="Calderon-Fernandez G.M.Sr."/>
        </authorList>
    </citation>
    <scope>NUCLEOTIDE SEQUENCE</scope>
    <source>
        <strain evidence="1">Int1</strain>
        <tissue evidence="1">Integument</tissue>
    </source>
</reference>